<gene>
    <name evidence="7" type="ORF">CWE06_04990</name>
</gene>
<dbReference type="AlphaFoldDB" id="A0A432VVP3"/>
<evidence type="ECO:0000256" key="6">
    <source>
        <dbReference type="ARBA" id="ARBA00023136"/>
    </source>
</evidence>
<keyword evidence="3" id="KW-1003">Cell membrane</keyword>
<dbReference type="OrthoDB" id="9807187at2"/>
<protein>
    <submittedName>
        <fullName evidence="7">Na+/H+ antiporter subunit E</fullName>
    </submittedName>
</protein>
<name>A0A432VVP3_9GAMM</name>
<proteinExistence type="inferred from homology"/>
<keyword evidence="8" id="KW-1185">Reference proteome</keyword>
<dbReference type="NCBIfam" id="NF006518">
    <property type="entry name" value="PRK08965.1-2"/>
    <property type="match status" value="1"/>
</dbReference>
<dbReference type="PANTHER" id="PTHR34584">
    <property type="entry name" value="NA(+)/H(+) ANTIPORTER SUBUNIT E1"/>
    <property type="match status" value="1"/>
</dbReference>
<evidence type="ECO:0000256" key="2">
    <source>
        <dbReference type="ARBA" id="ARBA00006228"/>
    </source>
</evidence>
<evidence type="ECO:0000313" key="7">
    <source>
        <dbReference type="EMBL" id="RUO20667.1"/>
    </source>
</evidence>
<evidence type="ECO:0000256" key="5">
    <source>
        <dbReference type="ARBA" id="ARBA00022989"/>
    </source>
</evidence>
<accession>A0A432VVP3</accession>
<evidence type="ECO:0000313" key="8">
    <source>
        <dbReference type="Proteomes" id="UP000288212"/>
    </source>
</evidence>
<comment type="caution">
    <text evidence="7">The sequence shown here is derived from an EMBL/GenBank/DDBJ whole genome shotgun (WGS) entry which is preliminary data.</text>
</comment>
<dbReference type="GO" id="GO:0005886">
    <property type="term" value="C:plasma membrane"/>
    <property type="evidence" value="ECO:0007669"/>
    <property type="project" value="UniProtKB-SubCell"/>
</dbReference>
<dbReference type="GO" id="GO:0008324">
    <property type="term" value="F:monoatomic cation transmembrane transporter activity"/>
    <property type="evidence" value="ECO:0007669"/>
    <property type="project" value="InterPro"/>
</dbReference>
<organism evidence="7 8">
    <name type="scientific">Aliidiomarina haloalkalitolerans</name>
    <dbReference type="NCBI Taxonomy" id="859059"/>
    <lineage>
        <taxon>Bacteria</taxon>
        <taxon>Pseudomonadati</taxon>
        <taxon>Pseudomonadota</taxon>
        <taxon>Gammaproteobacteria</taxon>
        <taxon>Alteromonadales</taxon>
        <taxon>Idiomarinaceae</taxon>
        <taxon>Aliidiomarina</taxon>
    </lineage>
</organism>
<comment type="subcellular location">
    <subcellularLocation>
        <location evidence="1">Cell membrane</location>
        <topology evidence="1">Multi-pass membrane protein</topology>
    </subcellularLocation>
</comment>
<evidence type="ECO:0000256" key="1">
    <source>
        <dbReference type="ARBA" id="ARBA00004651"/>
    </source>
</evidence>
<dbReference type="Pfam" id="PF01899">
    <property type="entry name" value="MNHE"/>
    <property type="match status" value="1"/>
</dbReference>
<dbReference type="PANTHER" id="PTHR34584:SF1">
    <property type="entry name" value="NA(+)_H(+) ANTIPORTER SUBUNIT E1"/>
    <property type="match status" value="1"/>
</dbReference>
<comment type="similarity">
    <text evidence="2">Belongs to the CPA3 antiporters (TC 2.A.63) subunit E family.</text>
</comment>
<keyword evidence="6" id="KW-0472">Membrane</keyword>
<evidence type="ECO:0000256" key="3">
    <source>
        <dbReference type="ARBA" id="ARBA00022475"/>
    </source>
</evidence>
<dbReference type="RefSeq" id="WP_126791798.1">
    <property type="nucleotide sequence ID" value="NZ_PIPI01000002.1"/>
</dbReference>
<sequence>MQTTKRHPKKLLPHPRFSIFLLVLWLLMNESLAIAHIVLGLGLAWIIPFSSQQFWLEQSSVHHPTMVVRYAWRLAVDIARSNVAVAIRILRGAKGLQPAFIDYPLTVQHDFAITILASTISLTPGTVSAHISKDKKHLLIHVLHLDNEEQLRHDIYTRYEQPLKEIFEC</sequence>
<dbReference type="InterPro" id="IPR002758">
    <property type="entry name" value="Cation_antiport_E"/>
</dbReference>
<keyword evidence="4" id="KW-0812">Transmembrane</keyword>
<dbReference type="EMBL" id="PIPI01000002">
    <property type="protein sequence ID" value="RUO20667.1"/>
    <property type="molecule type" value="Genomic_DNA"/>
</dbReference>
<evidence type="ECO:0000256" key="4">
    <source>
        <dbReference type="ARBA" id="ARBA00022692"/>
    </source>
</evidence>
<dbReference type="PIRSF" id="PIRSF019239">
    <property type="entry name" value="MrpE"/>
    <property type="match status" value="1"/>
</dbReference>
<reference evidence="7 8" key="1">
    <citation type="journal article" date="2011" name="Front. Microbiol.">
        <title>Genomic signatures of strain selection and enhancement in Bacillus atrophaeus var. globigii, a historical biowarfare simulant.</title>
        <authorList>
            <person name="Gibbons H.S."/>
            <person name="Broomall S.M."/>
            <person name="McNew L.A."/>
            <person name="Daligault H."/>
            <person name="Chapman C."/>
            <person name="Bruce D."/>
            <person name="Karavis M."/>
            <person name="Krepps M."/>
            <person name="McGregor P.A."/>
            <person name="Hong C."/>
            <person name="Park K.H."/>
            <person name="Akmal A."/>
            <person name="Feldman A."/>
            <person name="Lin J.S."/>
            <person name="Chang W.E."/>
            <person name="Higgs B.W."/>
            <person name="Demirev P."/>
            <person name="Lindquist J."/>
            <person name="Liem A."/>
            <person name="Fochler E."/>
            <person name="Read T.D."/>
            <person name="Tapia R."/>
            <person name="Johnson S."/>
            <person name="Bishop-Lilly K.A."/>
            <person name="Detter C."/>
            <person name="Han C."/>
            <person name="Sozhamannan S."/>
            <person name="Rosenzweig C.N."/>
            <person name="Skowronski E.W."/>
        </authorList>
    </citation>
    <scope>NUCLEOTIDE SEQUENCE [LARGE SCALE GENOMIC DNA]</scope>
    <source>
        <strain evidence="7 8">AK5</strain>
    </source>
</reference>
<dbReference type="Proteomes" id="UP000288212">
    <property type="component" value="Unassembled WGS sequence"/>
</dbReference>
<keyword evidence="5" id="KW-1133">Transmembrane helix</keyword>